<organism evidence="2 3">
    <name type="scientific">Lithospermum erythrorhizon</name>
    <name type="common">Purple gromwell</name>
    <name type="synonym">Lithospermum officinale var. erythrorhizon</name>
    <dbReference type="NCBI Taxonomy" id="34254"/>
    <lineage>
        <taxon>Eukaryota</taxon>
        <taxon>Viridiplantae</taxon>
        <taxon>Streptophyta</taxon>
        <taxon>Embryophyta</taxon>
        <taxon>Tracheophyta</taxon>
        <taxon>Spermatophyta</taxon>
        <taxon>Magnoliopsida</taxon>
        <taxon>eudicotyledons</taxon>
        <taxon>Gunneridae</taxon>
        <taxon>Pentapetalae</taxon>
        <taxon>asterids</taxon>
        <taxon>lamiids</taxon>
        <taxon>Boraginales</taxon>
        <taxon>Boraginaceae</taxon>
        <taxon>Boraginoideae</taxon>
        <taxon>Lithospermeae</taxon>
        <taxon>Lithospermum</taxon>
    </lineage>
</organism>
<evidence type="ECO:0000256" key="1">
    <source>
        <dbReference type="SAM" id="MobiDB-lite"/>
    </source>
</evidence>
<keyword evidence="3" id="KW-1185">Reference proteome</keyword>
<dbReference type="Proteomes" id="UP001454036">
    <property type="component" value="Unassembled WGS sequence"/>
</dbReference>
<reference evidence="2 3" key="1">
    <citation type="submission" date="2024-01" db="EMBL/GenBank/DDBJ databases">
        <title>The complete chloroplast genome sequence of Lithospermum erythrorhizon: insights into the phylogenetic relationship among Boraginaceae species and the maternal lineages of purple gromwells.</title>
        <authorList>
            <person name="Okada T."/>
            <person name="Watanabe K."/>
        </authorList>
    </citation>
    <scope>NUCLEOTIDE SEQUENCE [LARGE SCALE GENOMIC DNA]</scope>
</reference>
<proteinExistence type="predicted"/>
<accession>A0AAV3NSN2</accession>
<evidence type="ECO:0000313" key="2">
    <source>
        <dbReference type="EMBL" id="GAA0142387.1"/>
    </source>
</evidence>
<protein>
    <submittedName>
        <fullName evidence="2">Uncharacterized protein</fullName>
    </submittedName>
</protein>
<gene>
    <name evidence="2" type="ORF">LIER_03295</name>
</gene>
<dbReference type="AlphaFoldDB" id="A0AAV3NSN2"/>
<sequence length="130" mass="13793">MMLDEGSSVDILFLDAYLKLGVTRAQIRPVATLLVAFTRDAVSPLGVSNLMATMGNHPQQTMKMVEFTIGDMADGAYNGIIGEPGRGAHVLHDFSQTDESPGGGKEWSTLGAGHFHLGTTRGESEKGEAT</sequence>
<name>A0AAV3NSN2_LITER</name>
<feature type="region of interest" description="Disordered" evidence="1">
    <location>
        <begin position="94"/>
        <end position="130"/>
    </location>
</feature>
<dbReference type="EMBL" id="BAABME010000392">
    <property type="protein sequence ID" value="GAA0142387.1"/>
    <property type="molecule type" value="Genomic_DNA"/>
</dbReference>
<evidence type="ECO:0000313" key="3">
    <source>
        <dbReference type="Proteomes" id="UP001454036"/>
    </source>
</evidence>
<comment type="caution">
    <text evidence="2">The sequence shown here is derived from an EMBL/GenBank/DDBJ whole genome shotgun (WGS) entry which is preliminary data.</text>
</comment>